<evidence type="ECO:0000259" key="6">
    <source>
        <dbReference type="PROSITE" id="PS50850"/>
    </source>
</evidence>
<feature type="transmembrane region" description="Helical" evidence="5">
    <location>
        <begin position="306"/>
        <end position="327"/>
    </location>
</feature>
<keyword evidence="3 5" id="KW-1133">Transmembrane helix</keyword>
<dbReference type="GO" id="GO:0020037">
    <property type="term" value="F:heme binding"/>
    <property type="evidence" value="ECO:0007669"/>
    <property type="project" value="TreeGrafter"/>
</dbReference>
<sequence>MRLSNMSSHFLFQGVIWKSFSSEGLLVVRRWTMLTVFALCSMINAFQWIAYSIISDRVRDFYSVSLIAVDWLSMIYMLVYIPLVFPATWILESGGLRITLLLGSFGNFLGSLMKCGSAQRHLFGLTFFGQTVAAISQCFILGLPAQLAAVWFPANQVALATSVGVFGNQLGVALGFLIPPLIVHGGQQSGQHGIEDSHLPLTDETLELYGQQLLKVFVGVAIISAILFVLVLLVFQSSPDGTSPTNFESKVPTNYSHSLWKLAMNGNFRLILLSYGVNAGCFYAIGTLLNQIFLHFFQGFDDRAGYVGLTITLAGLVGSMIAGIVLAWSGKYKLVTAALYGGSCLSMVLFSLTMHLKVLWSVFLSSTCLGLFMTGYLPVGFEFAAQLTRPVPEGTSSGLLNCCAQVCGLILIPTIGATIGHGHPSIANGILVGLLAFGFALTILVKSKNLPKETSTPTAMITDSAVY</sequence>
<dbReference type="InterPro" id="IPR049680">
    <property type="entry name" value="FLVCR1-2_SLC49-like"/>
</dbReference>
<evidence type="ECO:0000256" key="3">
    <source>
        <dbReference type="ARBA" id="ARBA00022989"/>
    </source>
</evidence>
<dbReference type="EMBL" id="BDGG01000001">
    <property type="protein sequence ID" value="GAU87317.1"/>
    <property type="molecule type" value="Genomic_DNA"/>
</dbReference>
<gene>
    <name evidence="7" type="primary">RvY_00192</name>
    <name evidence="7" type="synonym">RvY_00192.1</name>
    <name evidence="7" type="ORF">RvY_00192-1</name>
</gene>
<dbReference type="Gene3D" id="1.20.1250.20">
    <property type="entry name" value="MFS general substrate transporter like domains"/>
    <property type="match status" value="2"/>
</dbReference>
<comment type="subcellular location">
    <subcellularLocation>
        <location evidence="1">Membrane</location>
        <topology evidence="1">Multi-pass membrane protein</topology>
    </subcellularLocation>
</comment>
<keyword evidence="8" id="KW-1185">Reference proteome</keyword>
<feature type="transmembrane region" description="Helical" evidence="5">
    <location>
        <begin position="31"/>
        <end position="54"/>
    </location>
</feature>
<feature type="transmembrane region" description="Helical" evidence="5">
    <location>
        <begin position="270"/>
        <end position="294"/>
    </location>
</feature>
<dbReference type="InterPro" id="IPR011701">
    <property type="entry name" value="MFS"/>
</dbReference>
<dbReference type="Proteomes" id="UP000186922">
    <property type="component" value="Unassembled WGS sequence"/>
</dbReference>
<dbReference type="PROSITE" id="PS50850">
    <property type="entry name" value="MFS"/>
    <property type="match status" value="1"/>
</dbReference>
<reference evidence="7 8" key="1">
    <citation type="journal article" date="2016" name="Nat. Commun.">
        <title>Extremotolerant tardigrade genome and improved radiotolerance of human cultured cells by tardigrade-unique protein.</title>
        <authorList>
            <person name="Hashimoto T."/>
            <person name="Horikawa D.D."/>
            <person name="Saito Y."/>
            <person name="Kuwahara H."/>
            <person name="Kozuka-Hata H."/>
            <person name="Shin-I T."/>
            <person name="Minakuchi Y."/>
            <person name="Ohishi K."/>
            <person name="Motoyama A."/>
            <person name="Aizu T."/>
            <person name="Enomoto A."/>
            <person name="Kondo K."/>
            <person name="Tanaka S."/>
            <person name="Hara Y."/>
            <person name="Koshikawa S."/>
            <person name="Sagara H."/>
            <person name="Miura T."/>
            <person name="Yokobori S."/>
            <person name="Miyagawa K."/>
            <person name="Suzuki Y."/>
            <person name="Kubo T."/>
            <person name="Oyama M."/>
            <person name="Kohara Y."/>
            <person name="Fujiyama A."/>
            <person name="Arakawa K."/>
            <person name="Katayama T."/>
            <person name="Toyoda A."/>
            <person name="Kunieda T."/>
        </authorList>
    </citation>
    <scope>NUCLEOTIDE SEQUENCE [LARGE SCALE GENOMIC DNA]</scope>
    <source>
        <strain evidence="7 8">YOKOZUNA-1</strain>
    </source>
</reference>
<feature type="transmembrane region" description="Helical" evidence="5">
    <location>
        <begin position="61"/>
        <end position="83"/>
    </location>
</feature>
<keyword evidence="4 5" id="KW-0472">Membrane</keyword>
<evidence type="ECO:0000256" key="4">
    <source>
        <dbReference type="ARBA" id="ARBA00023136"/>
    </source>
</evidence>
<evidence type="ECO:0000256" key="2">
    <source>
        <dbReference type="ARBA" id="ARBA00022692"/>
    </source>
</evidence>
<dbReference type="GO" id="GO:0015232">
    <property type="term" value="F:heme transmembrane transporter activity"/>
    <property type="evidence" value="ECO:0007669"/>
    <property type="project" value="TreeGrafter"/>
</dbReference>
<feature type="transmembrane region" description="Helical" evidence="5">
    <location>
        <begin position="398"/>
        <end position="420"/>
    </location>
</feature>
<evidence type="ECO:0000313" key="7">
    <source>
        <dbReference type="EMBL" id="GAU87317.1"/>
    </source>
</evidence>
<evidence type="ECO:0000256" key="1">
    <source>
        <dbReference type="ARBA" id="ARBA00004141"/>
    </source>
</evidence>
<protein>
    <recommendedName>
        <fullName evidence="6">Major facilitator superfamily (MFS) profile domain-containing protein</fullName>
    </recommendedName>
</protein>
<dbReference type="AlphaFoldDB" id="A0A1D1UJA1"/>
<feature type="transmembrane region" description="Helical" evidence="5">
    <location>
        <begin position="216"/>
        <end position="235"/>
    </location>
</feature>
<keyword evidence="2 5" id="KW-0812">Transmembrane</keyword>
<accession>A0A1D1UJA1</accession>
<proteinExistence type="predicted"/>
<evidence type="ECO:0000256" key="5">
    <source>
        <dbReference type="SAM" id="Phobius"/>
    </source>
</evidence>
<dbReference type="GO" id="GO:0097037">
    <property type="term" value="P:heme export"/>
    <property type="evidence" value="ECO:0007669"/>
    <property type="project" value="TreeGrafter"/>
</dbReference>
<dbReference type="PANTHER" id="PTHR10924">
    <property type="entry name" value="MAJOR FACILITATOR SUPERFAMILY PROTEIN-RELATED"/>
    <property type="match status" value="1"/>
</dbReference>
<comment type="caution">
    <text evidence="7">The sequence shown here is derived from an EMBL/GenBank/DDBJ whole genome shotgun (WGS) entry which is preliminary data.</text>
</comment>
<dbReference type="Pfam" id="PF07690">
    <property type="entry name" value="MFS_1"/>
    <property type="match status" value="1"/>
</dbReference>
<feature type="domain" description="Major facilitator superfamily (MFS) profile" evidence="6">
    <location>
        <begin position="33"/>
        <end position="450"/>
    </location>
</feature>
<evidence type="ECO:0000313" key="8">
    <source>
        <dbReference type="Proteomes" id="UP000186922"/>
    </source>
</evidence>
<feature type="transmembrane region" description="Helical" evidence="5">
    <location>
        <begin position="122"/>
        <end position="143"/>
    </location>
</feature>
<organism evidence="7 8">
    <name type="scientific">Ramazzottius varieornatus</name>
    <name type="common">Water bear</name>
    <name type="synonym">Tardigrade</name>
    <dbReference type="NCBI Taxonomy" id="947166"/>
    <lineage>
        <taxon>Eukaryota</taxon>
        <taxon>Metazoa</taxon>
        <taxon>Ecdysozoa</taxon>
        <taxon>Tardigrada</taxon>
        <taxon>Eutardigrada</taxon>
        <taxon>Parachela</taxon>
        <taxon>Hypsibioidea</taxon>
        <taxon>Ramazzottiidae</taxon>
        <taxon>Ramazzottius</taxon>
    </lineage>
</organism>
<dbReference type="PANTHER" id="PTHR10924:SF4">
    <property type="entry name" value="GH15861P"/>
    <property type="match status" value="1"/>
</dbReference>
<name>A0A1D1UJA1_RAMVA</name>
<dbReference type="GO" id="GO:0016020">
    <property type="term" value="C:membrane"/>
    <property type="evidence" value="ECO:0007669"/>
    <property type="project" value="UniProtKB-SubCell"/>
</dbReference>
<feature type="transmembrane region" description="Helical" evidence="5">
    <location>
        <begin position="426"/>
        <end position="445"/>
    </location>
</feature>
<dbReference type="SUPFAM" id="SSF103473">
    <property type="entry name" value="MFS general substrate transporter"/>
    <property type="match status" value="1"/>
</dbReference>
<dbReference type="STRING" id="947166.A0A1D1UJA1"/>
<dbReference type="InterPro" id="IPR036259">
    <property type="entry name" value="MFS_trans_sf"/>
</dbReference>
<dbReference type="InterPro" id="IPR020846">
    <property type="entry name" value="MFS_dom"/>
</dbReference>
<feature type="transmembrane region" description="Helical" evidence="5">
    <location>
        <begin position="358"/>
        <end position="377"/>
    </location>
</feature>
<dbReference type="OrthoDB" id="422206at2759"/>
<feature type="transmembrane region" description="Helical" evidence="5">
    <location>
        <begin position="89"/>
        <end position="110"/>
    </location>
</feature>
<feature type="transmembrane region" description="Helical" evidence="5">
    <location>
        <begin position="334"/>
        <end position="352"/>
    </location>
</feature>